<evidence type="ECO:0000256" key="2">
    <source>
        <dbReference type="SAM" id="SignalP"/>
    </source>
</evidence>
<feature type="signal peptide" evidence="2">
    <location>
        <begin position="1"/>
        <end position="25"/>
    </location>
</feature>
<dbReference type="Proteomes" id="UP001597493">
    <property type="component" value="Unassembled WGS sequence"/>
</dbReference>
<dbReference type="PROSITE" id="PS51272">
    <property type="entry name" value="SLH"/>
    <property type="match status" value="2"/>
</dbReference>
<evidence type="ECO:0000313" key="4">
    <source>
        <dbReference type="EMBL" id="MFD2661121.1"/>
    </source>
</evidence>
<feature type="domain" description="SLH" evidence="3">
    <location>
        <begin position="151"/>
        <end position="214"/>
    </location>
</feature>
<accession>A0ABW5QYN9</accession>
<dbReference type="Pfam" id="PF00395">
    <property type="entry name" value="SLH"/>
    <property type="match status" value="2"/>
</dbReference>
<dbReference type="RefSeq" id="WP_379273494.1">
    <property type="nucleotide sequence ID" value="NZ_JBHUGT010000024.1"/>
</dbReference>
<dbReference type="Pfam" id="PF14343">
    <property type="entry name" value="PrcB_C"/>
    <property type="match status" value="1"/>
</dbReference>
<gene>
    <name evidence="4" type="ORF">ACFSW5_12750</name>
</gene>
<comment type="caution">
    <text evidence="4">The sequence shown here is derived from an EMBL/GenBank/DDBJ whole genome shotgun (WGS) entry which is preliminary data.</text>
</comment>
<evidence type="ECO:0000259" key="3">
    <source>
        <dbReference type="PROSITE" id="PS51272"/>
    </source>
</evidence>
<evidence type="ECO:0000256" key="1">
    <source>
        <dbReference type="SAM" id="MobiDB-lite"/>
    </source>
</evidence>
<name>A0ABW5QYN9_9BACL</name>
<proteinExistence type="predicted"/>
<feature type="domain" description="SLH" evidence="3">
    <location>
        <begin position="21"/>
        <end position="84"/>
    </location>
</feature>
<organism evidence="4 5">
    <name type="scientific">Paenibacillus thailandensis</name>
    <dbReference type="NCBI Taxonomy" id="393250"/>
    <lineage>
        <taxon>Bacteria</taxon>
        <taxon>Bacillati</taxon>
        <taxon>Bacillota</taxon>
        <taxon>Bacilli</taxon>
        <taxon>Bacillales</taxon>
        <taxon>Paenibacillaceae</taxon>
        <taxon>Paenibacillus</taxon>
    </lineage>
</organism>
<feature type="chain" id="PRO_5045930170" evidence="2">
    <location>
        <begin position="26"/>
        <end position="328"/>
    </location>
</feature>
<dbReference type="InterPro" id="IPR001119">
    <property type="entry name" value="SLH_dom"/>
</dbReference>
<feature type="region of interest" description="Disordered" evidence="1">
    <location>
        <begin position="300"/>
        <end position="328"/>
    </location>
</feature>
<dbReference type="EMBL" id="JBHUMY010000012">
    <property type="protein sequence ID" value="MFD2661121.1"/>
    <property type="molecule type" value="Genomic_DNA"/>
</dbReference>
<keyword evidence="2" id="KW-0732">Signal</keyword>
<dbReference type="InterPro" id="IPR025748">
    <property type="entry name" value="PrcB_C_dom"/>
</dbReference>
<sequence>MKARPVIMVVMFGLLLTLLGQSVFAFSDTAGDPNEDKINALRDQGVLKGMEDDLFRPEGNLSYAEGISLIVKGLDLNTDNMRFVRKPQVSDYFANLKDEAWYADAFIAAHYNGLDIPGDVKADAVMTREQYAHNLLQAMIAKGEFAFIEMYVMLTDEKDVDPAYMDSVQKLLVSNVVKLDESGKFYPKNPITRSEAAGWLYDVMQQVKSLTPVVTLPEENAMPLSDIALQVTKVNEEINKVTVSAQAPHPGYGIRISSISFEGDQAWIHVEAVQPDPDKMYPQVITEVHADAYVSSGFKPELANSGDTASPGFSGGGDDAVQSGGLTQ</sequence>
<reference evidence="5" key="1">
    <citation type="journal article" date="2019" name="Int. J. Syst. Evol. Microbiol.">
        <title>The Global Catalogue of Microorganisms (GCM) 10K type strain sequencing project: providing services to taxonomists for standard genome sequencing and annotation.</title>
        <authorList>
            <consortium name="The Broad Institute Genomics Platform"/>
            <consortium name="The Broad Institute Genome Sequencing Center for Infectious Disease"/>
            <person name="Wu L."/>
            <person name="Ma J."/>
        </authorList>
    </citation>
    <scope>NUCLEOTIDE SEQUENCE [LARGE SCALE GENOMIC DNA]</scope>
    <source>
        <strain evidence="5">TISTR 1827</strain>
    </source>
</reference>
<protein>
    <submittedName>
        <fullName evidence="4">S-layer homology domain-containing protein</fullName>
    </submittedName>
</protein>
<evidence type="ECO:0000313" key="5">
    <source>
        <dbReference type="Proteomes" id="UP001597493"/>
    </source>
</evidence>
<keyword evidence="5" id="KW-1185">Reference proteome</keyword>